<dbReference type="AlphaFoldDB" id="A0A7M7KBU6"/>
<feature type="compositionally biased region" description="Basic and acidic residues" evidence="1">
    <location>
        <begin position="331"/>
        <end position="344"/>
    </location>
</feature>
<evidence type="ECO:0000259" key="2">
    <source>
        <dbReference type="SMART" id="SM00670"/>
    </source>
</evidence>
<dbReference type="InterPro" id="IPR029060">
    <property type="entry name" value="PIN-like_dom_sf"/>
</dbReference>
<feature type="region of interest" description="Disordered" evidence="1">
    <location>
        <begin position="312"/>
        <end position="344"/>
    </location>
</feature>
<dbReference type="Proteomes" id="UP000594260">
    <property type="component" value="Unplaced"/>
</dbReference>
<dbReference type="GeneID" id="111249290"/>
<accession>A0A7M7KBU6</accession>
<dbReference type="Pfam" id="PF13638">
    <property type="entry name" value="PIN_4"/>
    <property type="match status" value="1"/>
</dbReference>
<dbReference type="SMART" id="SM00670">
    <property type="entry name" value="PINc"/>
    <property type="match status" value="1"/>
</dbReference>
<organism evidence="3 4">
    <name type="scientific">Varroa destructor</name>
    <name type="common">Honeybee mite</name>
    <dbReference type="NCBI Taxonomy" id="109461"/>
    <lineage>
        <taxon>Eukaryota</taxon>
        <taxon>Metazoa</taxon>
        <taxon>Ecdysozoa</taxon>
        <taxon>Arthropoda</taxon>
        <taxon>Chelicerata</taxon>
        <taxon>Arachnida</taxon>
        <taxon>Acari</taxon>
        <taxon>Parasitiformes</taxon>
        <taxon>Mesostigmata</taxon>
        <taxon>Gamasina</taxon>
        <taxon>Dermanyssoidea</taxon>
        <taxon>Varroidae</taxon>
        <taxon>Varroa</taxon>
    </lineage>
</organism>
<dbReference type="SUPFAM" id="SSF88723">
    <property type="entry name" value="PIN domain-like"/>
    <property type="match status" value="1"/>
</dbReference>
<evidence type="ECO:0000256" key="1">
    <source>
        <dbReference type="SAM" id="MobiDB-lite"/>
    </source>
</evidence>
<dbReference type="InParanoid" id="A0A7M7KBU6"/>
<dbReference type="Gene3D" id="3.40.50.1010">
    <property type="entry name" value="5'-nuclease"/>
    <property type="match status" value="1"/>
</dbReference>
<dbReference type="InterPro" id="IPR002716">
    <property type="entry name" value="PIN_dom"/>
</dbReference>
<dbReference type="KEGG" id="vde:111249290"/>
<keyword evidence="4" id="KW-1185">Reference proteome</keyword>
<dbReference type="OrthoDB" id="548295at2759"/>
<protein>
    <recommendedName>
        <fullName evidence="2">PIN domain-containing protein</fullName>
    </recommendedName>
</protein>
<proteinExistence type="predicted"/>
<dbReference type="EnsemblMetazoa" id="XM_022802943">
    <property type="protein sequence ID" value="XP_022658678"/>
    <property type="gene ID" value="LOC111249290"/>
</dbReference>
<evidence type="ECO:0000313" key="3">
    <source>
        <dbReference type="EnsemblMetazoa" id="XP_022658678"/>
    </source>
</evidence>
<dbReference type="InterPro" id="IPR052626">
    <property type="entry name" value="SWT1_Regulator"/>
</dbReference>
<sequence length="668" mass="76537">METNSEETFLVADTSILVGALPFIRAVIESEELPYVVYIPYVVLTELDKGRTAAPVNQLISRYMRQQSMRLLAQNGTDHDKVFVAKGIVVTNDDLIMGAALQLKETGKSVILLTNDHNLVSKSCANQLRAMTSLDLMVLLPEAICALEKFIMRDIQALCPQRDIIVRFTIELLVFTLKLHLASVDPDLHYFATADRLAYEILDQATKKQLASKTMLRKVKEIMRKCREKAEKVSIDEVRRLIKYACAISEQVKTKNILAVKVLNIYKGIYAGIKTSTRQTYALNFDHLKNKQVGVSELGLYKEQNNTTKIKAGKLQQQRHQSTRDTKKKPKQLEEDTRHRRETYHRMLEDTEISDEDILPFDTDSTATVNLIPQLENNSVSRRLTRSKETIATETLVRTSMKYASKHEIPTNCQVLDSEADSDKLWSSVKQATKRSFERPAFNKAEHNPSAQLSSANFHLLFERHEDSSRMDTEESVAVKRQRQIESRSSTIISDKEPVYEMLNSAWQHLNNITGSWASYCKIEYPFAHEQKSPDPTYDHPHLNRWSQVVAQVSDFYERLLKINCTVSKSIQMEVAGRFKENISKIWGPLEHLPCSVRISSPAEILSFFEDDHNRELMSNGLEQLKTFRRIIQQCDKKLVNELFQRTKKRVCRSSAKVTAKSSKSTDK</sequence>
<dbReference type="RefSeq" id="XP_022658678.1">
    <property type="nucleotide sequence ID" value="XM_022802943.1"/>
</dbReference>
<dbReference type="PANTHER" id="PTHR16161">
    <property type="entry name" value="TRANSCRIPTIONAL PROTEIN SWT1"/>
    <property type="match status" value="1"/>
</dbReference>
<feature type="domain" description="PIN" evidence="2">
    <location>
        <begin position="8"/>
        <end position="121"/>
    </location>
</feature>
<dbReference type="GO" id="GO:0005634">
    <property type="term" value="C:nucleus"/>
    <property type="evidence" value="ECO:0007669"/>
    <property type="project" value="TreeGrafter"/>
</dbReference>
<dbReference type="PANTHER" id="PTHR16161:SF0">
    <property type="entry name" value="TRANSCRIPTIONAL PROTEIN SWT1"/>
    <property type="match status" value="1"/>
</dbReference>
<reference evidence="3" key="1">
    <citation type="submission" date="2021-01" db="UniProtKB">
        <authorList>
            <consortium name="EnsemblMetazoa"/>
        </authorList>
    </citation>
    <scope>IDENTIFICATION</scope>
</reference>
<evidence type="ECO:0000313" key="4">
    <source>
        <dbReference type="Proteomes" id="UP000594260"/>
    </source>
</evidence>
<name>A0A7M7KBU6_VARDE</name>